<dbReference type="Proteomes" id="UP001174909">
    <property type="component" value="Unassembled WGS sequence"/>
</dbReference>
<dbReference type="EMBL" id="CASHTH010001016">
    <property type="protein sequence ID" value="CAI8010205.1"/>
    <property type="molecule type" value="Genomic_DNA"/>
</dbReference>
<proteinExistence type="predicted"/>
<evidence type="ECO:0000313" key="1">
    <source>
        <dbReference type="EMBL" id="CAI8010205.1"/>
    </source>
</evidence>
<name>A0AA35REW6_GEOBA</name>
<organism evidence="1 2">
    <name type="scientific">Geodia barretti</name>
    <name type="common">Barrett's horny sponge</name>
    <dbReference type="NCBI Taxonomy" id="519541"/>
    <lineage>
        <taxon>Eukaryota</taxon>
        <taxon>Metazoa</taxon>
        <taxon>Porifera</taxon>
        <taxon>Demospongiae</taxon>
        <taxon>Heteroscleromorpha</taxon>
        <taxon>Tetractinellida</taxon>
        <taxon>Astrophorina</taxon>
        <taxon>Geodiidae</taxon>
        <taxon>Geodia</taxon>
    </lineage>
</organism>
<accession>A0AA35REW6</accession>
<keyword evidence="2" id="KW-1185">Reference proteome</keyword>
<gene>
    <name evidence="1" type="ORF">GBAR_LOCUS6738</name>
</gene>
<sequence>MSTEKVLVVVTVFEAFLLQVANFYVAQTHHWLLTVLLMDIRCRQMQSL</sequence>
<protein>
    <submittedName>
        <fullName evidence="1">Uncharacterized protein</fullName>
    </submittedName>
</protein>
<comment type="caution">
    <text evidence="1">The sequence shown here is derived from an EMBL/GenBank/DDBJ whole genome shotgun (WGS) entry which is preliminary data.</text>
</comment>
<evidence type="ECO:0000313" key="2">
    <source>
        <dbReference type="Proteomes" id="UP001174909"/>
    </source>
</evidence>
<reference evidence="1" key="1">
    <citation type="submission" date="2023-03" db="EMBL/GenBank/DDBJ databases">
        <authorList>
            <person name="Steffen K."/>
            <person name="Cardenas P."/>
        </authorList>
    </citation>
    <scope>NUCLEOTIDE SEQUENCE</scope>
</reference>
<dbReference type="AlphaFoldDB" id="A0AA35REW6"/>